<keyword evidence="1" id="KW-0812">Transmembrane</keyword>
<protein>
    <recommendedName>
        <fullName evidence="3">SigmaK-factor processing regulatory protein BofA</fullName>
    </recommendedName>
</protein>
<evidence type="ECO:0000256" key="1">
    <source>
        <dbReference type="SAM" id="Phobius"/>
    </source>
</evidence>
<comment type="caution">
    <text evidence="2">The sequence shown here is derived from an EMBL/GenBank/DDBJ whole genome shotgun (WGS) entry which is preliminary data.</text>
</comment>
<evidence type="ECO:0000313" key="2">
    <source>
        <dbReference type="EMBL" id="MPM18321.1"/>
    </source>
</evidence>
<accession>A0A644XRC1</accession>
<sequence length="84" mass="8736">MDSYSFIVAMIAVCMATLLFVLFSGPLKIVFKLILNVCIGMAAIYGLNLIFPSIGVGINLFTAAVTGILGIPGFIALVVAGIVL</sequence>
<feature type="transmembrane region" description="Helical" evidence="1">
    <location>
        <begin position="60"/>
        <end position="83"/>
    </location>
</feature>
<dbReference type="AlphaFoldDB" id="A0A644XRC1"/>
<keyword evidence="1" id="KW-1133">Transmembrane helix</keyword>
<feature type="transmembrane region" description="Helical" evidence="1">
    <location>
        <begin position="33"/>
        <end position="54"/>
    </location>
</feature>
<organism evidence="2">
    <name type="scientific">bioreactor metagenome</name>
    <dbReference type="NCBI Taxonomy" id="1076179"/>
    <lineage>
        <taxon>unclassified sequences</taxon>
        <taxon>metagenomes</taxon>
        <taxon>ecological metagenomes</taxon>
    </lineage>
</organism>
<evidence type="ECO:0008006" key="3">
    <source>
        <dbReference type="Google" id="ProtNLM"/>
    </source>
</evidence>
<proteinExistence type="predicted"/>
<dbReference type="EMBL" id="VSSQ01002961">
    <property type="protein sequence ID" value="MPM18321.1"/>
    <property type="molecule type" value="Genomic_DNA"/>
</dbReference>
<reference evidence="2" key="1">
    <citation type="submission" date="2019-08" db="EMBL/GenBank/DDBJ databases">
        <authorList>
            <person name="Kucharzyk K."/>
            <person name="Murdoch R.W."/>
            <person name="Higgins S."/>
            <person name="Loffler F."/>
        </authorList>
    </citation>
    <scope>NUCLEOTIDE SEQUENCE</scope>
</reference>
<dbReference type="InterPro" id="IPR010001">
    <property type="entry name" value="BofA"/>
</dbReference>
<gene>
    <name evidence="2" type="ORF">SDC9_64729</name>
</gene>
<feature type="transmembrane region" description="Helical" evidence="1">
    <location>
        <begin position="6"/>
        <end position="26"/>
    </location>
</feature>
<keyword evidence="1" id="KW-0472">Membrane</keyword>
<name>A0A644XRC1_9ZZZZ</name>
<dbReference type="Pfam" id="PF07441">
    <property type="entry name" value="BofA"/>
    <property type="match status" value="1"/>
</dbReference>